<feature type="domain" description="Nitrite/Sulfite reductase ferredoxin-like" evidence="8">
    <location>
        <begin position="35"/>
        <end position="100"/>
    </location>
</feature>
<keyword evidence="5" id="KW-0408">Iron</keyword>
<dbReference type="InterPro" id="IPR006066">
    <property type="entry name" value="NO2/SO3_Rdtase_FeS/sirohaem_BS"/>
</dbReference>
<dbReference type="Pfam" id="PF03460">
    <property type="entry name" value="NIR_SIR_ferr"/>
    <property type="match status" value="2"/>
</dbReference>
<evidence type="ECO:0000256" key="1">
    <source>
        <dbReference type="ARBA" id="ARBA00022485"/>
    </source>
</evidence>
<dbReference type="PANTHER" id="PTHR32439:SF9">
    <property type="entry name" value="BLR3264 PROTEIN"/>
    <property type="match status" value="1"/>
</dbReference>
<dbReference type="SUPFAM" id="SSF56014">
    <property type="entry name" value="Nitrite and sulphite reductase 4Fe-4S domain-like"/>
    <property type="match status" value="2"/>
</dbReference>
<dbReference type="Pfam" id="PF01077">
    <property type="entry name" value="NIR_SIR"/>
    <property type="match status" value="1"/>
</dbReference>
<keyword evidence="3" id="KW-0479">Metal-binding</keyword>
<keyword evidence="1" id="KW-0004">4Fe-4S</keyword>
<dbReference type="PRINTS" id="PR00397">
    <property type="entry name" value="SIROHAEM"/>
</dbReference>
<dbReference type="Gene3D" id="3.90.480.10">
    <property type="entry name" value="Sulfite Reductase Hemoprotein,Domain 2"/>
    <property type="match status" value="1"/>
</dbReference>
<evidence type="ECO:0000256" key="2">
    <source>
        <dbReference type="ARBA" id="ARBA00022617"/>
    </source>
</evidence>
<name>A0ABM8HT60_9BACT</name>
<evidence type="ECO:0000313" key="9">
    <source>
        <dbReference type="EMBL" id="BCR05497.1"/>
    </source>
</evidence>
<evidence type="ECO:0000313" key="10">
    <source>
        <dbReference type="Proteomes" id="UP001319827"/>
    </source>
</evidence>
<dbReference type="InterPro" id="IPR005117">
    <property type="entry name" value="NiRdtase/SiRdtase_haem-b_fer"/>
</dbReference>
<evidence type="ECO:0000259" key="8">
    <source>
        <dbReference type="Pfam" id="PF03460"/>
    </source>
</evidence>
<dbReference type="InterPro" id="IPR006067">
    <property type="entry name" value="NO2/SO3_Rdtase_4Fe4S_dom"/>
</dbReference>
<keyword evidence="10" id="KW-1185">Reference proteome</keyword>
<dbReference type="Gene3D" id="3.30.413.10">
    <property type="entry name" value="Sulfite Reductase Hemoprotein, domain 1"/>
    <property type="match status" value="2"/>
</dbReference>
<evidence type="ECO:0000256" key="3">
    <source>
        <dbReference type="ARBA" id="ARBA00022723"/>
    </source>
</evidence>
<gene>
    <name evidence="9" type="ORF">DESUT3_25660</name>
</gene>
<keyword evidence="4" id="KW-0560">Oxidoreductase</keyword>
<keyword evidence="2" id="KW-0349">Heme</keyword>
<evidence type="ECO:0000256" key="5">
    <source>
        <dbReference type="ARBA" id="ARBA00023004"/>
    </source>
</evidence>
<dbReference type="SUPFAM" id="SSF55124">
    <property type="entry name" value="Nitrite/Sulfite reductase N-terminal domain-like"/>
    <property type="match status" value="2"/>
</dbReference>
<sequence>MRRPEGSVQVNIEGIESMSDTTIDYQKLRINGIYQQNAEGDLMLRVKVPAGVISAEQTEKVCAIAERFSNGKLHLTSRGSIEIHWLRYENLAEVTRMLAAVGLTSRGACGGAVRGISCSTTFAAGFGTAQVLARKLHRHFAGNPHFEGLPKKFKIGVDAGYQGARHLIQDVGLVYLGSEEGRELYDVWVAGGLGRQPQPGFLFANRVAEKRLLPIIEAVVRVYKANGQAGKRLKHLLNDIGEARLRDLVAAEMAAVSALEIANPLPEQLTAKPQADSLEFVEVPVFAGEISAEKLRALARVAAQQAEGFLALTADQNLALLPGEGRPVEAVRQALAAVGLAGPAPEEAVSFRICPGSHECRMGLAPVRDVARELIGAMGGQARSGRWAISGCPNSCSQPQLADFGIVTVKKVAGEDGERRPLFDLLRREGEGFGEPVQQGIGLEELVAAVGKLT</sequence>
<keyword evidence="6" id="KW-0411">Iron-sulfur</keyword>
<reference evidence="9 10" key="2">
    <citation type="journal article" date="2021" name="Int. J. Syst. Evol. Microbiol.">
        <title>Isolation and Polyphasic Characterization of Desulfuromonas versatilis sp. Nov., an Electrogenic Bacteria Capable of Versatile Metabolism Isolated from a Graphene Oxide-Reducing Enrichment Culture.</title>
        <authorList>
            <person name="Xie L."/>
            <person name="Yoshida N."/>
            <person name="Ishii S."/>
            <person name="Meng L."/>
        </authorList>
    </citation>
    <scope>NUCLEOTIDE SEQUENCE [LARGE SCALE GENOMIC DNA]</scope>
    <source>
        <strain evidence="9 10">NIT-T3</strain>
    </source>
</reference>
<dbReference type="Proteomes" id="UP001319827">
    <property type="component" value="Chromosome"/>
</dbReference>
<dbReference type="InterPro" id="IPR051329">
    <property type="entry name" value="NIR_SIR_4Fe-4S"/>
</dbReference>
<evidence type="ECO:0000256" key="6">
    <source>
        <dbReference type="ARBA" id="ARBA00023014"/>
    </source>
</evidence>
<proteinExistence type="predicted"/>
<evidence type="ECO:0000259" key="7">
    <source>
        <dbReference type="Pfam" id="PF01077"/>
    </source>
</evidence>
<organism evidence="9 10">
    <name type="scientific">Desulfuromonas versatilis</name>
    <dbReference type="NCBI Taxonomy" id="2802975"/>
    <lineage>
        <taxon>Bacteria</taxon>
        <taxon>Pseudomonadati</taxon>
        <taxon>Thermodesulfobacteriota</taxon>
        <taxon>Desulfuromonadia</taxon>
        <taxon>Desulfuromonadales</taxon>
        <taxon>Desulfuromonadaceae</taxon>
        <taxon>Desulfuromonas</taxon>
    </lineage>
</organism>
<protein>
    <submittedName>
        <fullName evidence="9">Nitrite reductase</fullName>
    </submittedName>
</protein>
<accession>A0ABM8HT60</accession>
<reference evidence="9 10" key="1">
    <citation type="journal article" date="2016" name="C (Basel)">
        <title>Selective Growth of and Electricity Production by Marine Exoelectrogenic Bacteria in Self-Aggregated Hydrogel of Microbially Reduced Graphene Oxide.</title>
        <authorList>
            <person name="Yoshida N."/>
            <person name="Goto Y."/>
            <person name="Miyata Y."/>
        </authorList>
    </citation>
    <scope>NUCLEOTIDE SEQUENCE [LARGE SCALE GENOMIC DNA]</scope>
    <source>
        <strain evidence="9 10">NIT-T3</strain>
    </source>
</reference>
<dbReference type="InterPro" id="IPR045854">
    <property type="entry name" value="NO2/SO3_Rdtase_4Fe4S_sf"/>
</dbReference>
<feature type="domain" description="Nitrite/Sulfite reductase ferredoxin-like" evidence="8">
    <location>
        <begin position="274"/>
        <end position="337"/>
    </location>
</feature>
<dbReference type="EMBL" id="AP024355">
    <property type="protein sequence ID" value="BCR05497.1"/>
    <property type="molecule type" value="Genomic_DNA"/>
</dbReference>
<feature type="domain" description="Nitrite/sulphite reductase 4Fe-4S" evidence="7">
    <location>
        <begin position="129"/>
        <end position="253"/>
    </location>
</feature>
<evidence type="ECO:0000256" key="4">
    <source>
        <dbReference type="ARBA" id="ARBA00023002"/>
    </source>
</evidence>
<dbReference type="PROSITE" id="PS00365">
    <property type="entry name" value="NIR_SIR"/>
    <property type="match status" value="1"/>
</dbReference>
<dbReference type="PANTHER" id="PTHR32439">
    <property type="entry name" value="FERREDOXIN--NITRITE REDUCTASE, CHLOROPLASTIC"/>
    <property type="match status" value="1"/>
</dbReference>
<dbReference type="InterPro" id="IPR036136">
    <property type="entry name" value="Nit/Sulf_reduc_fer-like_dom_sf"/>
</dbReference>